<feature type="compositionally biased region" description="Basic and acidic residues" evidence="1">
    <location>
        <begin position="202"/>
        <end position="213"/>
    </location>
</feature>
<feature type="region of interest" description="Disordered" evidence="1">
    <location>
        <begin position="191"/>
        <end position="213"/>
    </location>
</feature>
<keyword evidence="3" id="KW-1185">Reference proteome</keyword>
<feature type="region of interest" description="Disordered" evidence="1">
    <location>
        <begin position="100"/>
        <end position="126"/>
    </location>
</feature>
<comment type="caution">
    <text evidence="2">The sequence shown here is derived from an EMBL/GenBank/DDBJ whole genome shotgun (WGS) entry which is preliminary data.</text>
</comment>
<evidence type="ECO:0000313" key="2">
    <source>
        <dbReference type="EMBL" id="TNY18812.1"/>
    </source>
</evidence>
<reference evidence="2 3" key="1">
    <citation type="submission" date="2019-03" db="EMBL/GenBank/DDBJ databases">
        <title>Rhodosporidium diobovatum UCD-FST 08-225 genome sequencing, assembly, and annotation.</title>
        <authorList>
            <person name="Fakankun I.U."/>
            <person name="Fristensky B."/>
            <person name="Levin D.B."/>
        </authorList>
    </citation>
    <scope>NUCLEOTIDE SEQUENCE [LARGE SCALE GENOMIC DNA]</scope>
    <source>
        <strain evidence="2 3">UCD-FST 08-225</strain>
    </source>
</reference>
<feature type="compositionally biased region" description="Gly residues" evidence="1">
    <location>
        <begin position="112"/>
        <end position="121"/>
    </location>
</feature>
<dbReference type="Proteomes" id="UP000311382">
    <property type="component" value="Unassembled WGS sequence"/>
</dbReference>
<organism evidence="2 3">
    <name type="scientific">Rhodotorula diobovata</name>
    <dbReference type="NCBI Taxonomy" id="5288"/>
    <lineage>
        <taxon>Eukaryota</taxon>
        <taxon>Fungi</taxon>
        <taxon>Dikarya</taxon>
        <taxon>Basidiomycota</taxon>
        <taxon>Pucciniomycotina</taxon>
        <taxon>Microbotryomycetes</taxon>
        <taxon>Sporidiobolales</taxon>
        <taxon>Sporidiobolaceae</taxon>
        <taxon>Rhodotorula</taxon>
    </lineage>
</organism>
<protein>
    <submittedName>
        <fullName evidence="2">Uncharacterized protein</fullName>
    </submittedName>
</protein>
<accession>A0A5C5FRG2</accession>
<dbReference type="AlphaFoldDB" id="A0A5C5FRG2"/>
<evidence type="ECO:0000256" key="1">
    <source>
        <dbReference type="SAM" id="MobiDB-lite"/>
    </source>
</evidence>
<gene>
    <name evidence="2" type="ORF">DMC30DRAFT_402109</name>
</gene>
<evidence type="ECO:0000313" key="3">
    <source>
        <dbReference type="Proteomes" id="UP000311382"/>
    </source>
</evidence>
<proteinExistence type="predicted"/>
<name>A0A5C5FRG2_9BASI</name>
<sequence length="213" mass="23202">MRGGRKDEEGRAISKSGNFQLCSHAINLGTTLNRTPLLTSLKRYSPWRAPSLAVAHVRPDAVRPERLALVAVGLATRVLVGRLGLHEVWLRDGNRLSLRPGLGRRERRPRRGGGGGYGGQGLARRSSGGVGWLARPLGLGRVLLEPLLVDLVLKLFDLDVGLLALELLLLFDKEALVFERVDKAARMGEAGEGRVGGRVGGRRCEGERQPDER</sequence>
<dbReference type="EMBL" id="SOZI01000120">
    <property type="protein sequence ID" value="TNY18812.1"/>
    <property type="molecule type" value="Genomic_DNA"/>
</dbReference>